<name>A0A0N8VKM1_9ARCH</name>
<dbReference type="InParanoid" id="A0A0N8VKM1"/>
<dbReference type="Proteomes" id="UP000050301">
    <property type="component" value="Unassembled WGS sequence"/>
</dbReference>
<keyword evidence="2" id="KW-1185">Reference proteome</keyword>
<dbReference type="AlphaFoldDB" id="A0A0N8VKM1"/>
<dbReference type="EMBL" id="LKBH01000271">
    <property type="protein sequence ID" value="KQB34108.1"/>
    <property type="molecule type" value="Genomic_DNA"/>
</dbReference>
<gene>
    <name evidence="1" type="ORF">AOG55_01445</name>
</gene>
<sequence>MTQEKVIKVTANYRDPGLLERIAANFRKFWVDIKWMNAECNDENECTVYLSLYDRYNLGNMNIAIMTLSKTVDVDNVEVLEDYNVNKFNINFKKSEKYEWGELVG</sequence>
<comment type="caution">
    <text evidence="1">The sequence shown here is derived from an EMBL/GenBank/DDBJ whole genome shotgun (WGS) entry which is preliminary data.</text>
</comment>
<dbReference type="Pfam" id="PF13710">
    <property type="entry name" value="ACT_5"/>
    <property type="match status" value="1"/>
</dbReference>
<protein>
    <submittedName>
        <fullName evidence="1">Uncharacterized protein</fullName>
    </submittedName>
</protein>
<dbReference type="GeneID" id="84222627"/>
<accession>A0A0N8VKM1</accession>
<organism evidence="1 2">
    <name type="scientific">Acidiplasma cupricumulans</name>
    <dbReference type="NCBI Taxonomy" id="312540"/>
    <lineage>
        <taxon>Archaea</taxon>
        <taxon>Methanobacteriati</taxon>
        <taxon>Thermoplasmatota</taxon>
        <taxon>Thermoplasmata</taxon>
        <taxon>Thermoplasmatales</taxon>
        <taxon>Ferroplasmaceae</taxon>
        <taxon>Acidiplasma</taxon>
    </lineage>
</organism>
<evidence type="ECO:0000313" key="1">
    <source>
        <dbReference type="EMBL" id="KQB34108.1"/>
    </source>
</evidence>
<evidence type="ECO:0000313" key="2">
    <source>
        <dbReference type="Proteomes" id="UP000050301"/>
    </source>
</evidence>
<reference evidence="1 2" key="1">
    <citation type="submission" date="2015-09" db="EMBL/GenBank/DDBJ databases">
        <title>Heavy metals and arsenic resistance mechanisms in polyextremophilic archaea of the family Ferroplasmaceae.</title>
        <authorList>
            <person name="Bulaev A.G."/>
            <person name="Kanygina A.V."/>
        </authorList>
    </citation>
    <scope>NUCLEOTIDE SEQUENCE [LARGE SCALE GENOMIC DNA]</scope>
    <source>
        <strain evidence="1 2">BH2</strain>
    </source>
</reference>
<proteinExistence type="predicted"/>
<dbReference type="RefSeq" id="WP_048101394.1">
    <property type="nucleotide sequence ID" value="NZ_LKBH01000271.1"/>
</dbReference>